<evidence type="ECO:0000313" key="2">
    <source>
        <dbReference type="Proteomes" id="UP000775213"/>
    </source>
</evidence>
<dbReference type="Proteomes" id="UP000775213">
    <property type="component" value="Unassembled WGS sequence"/>
</dbReference>
<comment type="caution">
    <text evidence="1">The sequence shown here is derived from an EMBL/GenBank/DDBJ whole genome shotgun (WGS) entry which is preliminary data.</text>
</comment>
<dbReference type="EMBL" id="JAGFBR010000197">
    <property type="protein sequence ID" value="KAH0446476.1"/>
    <property type="molecule type" value="Genomic_DNA"/>
</dbReference>
<organism evidence="1 2">
    <name type="scientific">Dendrobium chrysotoxum</name>
    <name type="common">Orchid</name>
    <dbReference type="NCBI Taxonomy" id="161865"/>
    <lineage>
        <taxon>Eukaryota</taxon>
        <taxon>Viridiplantae</taxon>
        <taxon>Streptophyta</taxon>
        <taxon>Embryophyta</taxon>
        <taxon>Tracheophyta</taxon>
        <taxon>Spermatophyta</taxon>
        <taxon>Magnoliopsida</taxon>
        <taxon>Liliopsida</taxon>
        <taxon>Asparagales</taxon>
        <taxon>Orchidaceae</taxon>
        <taxon>Epidendroideae</taxon>
        <taxon>Malaxideae</taxon>
        <taxon>Dendrobiinae</taxon>
        <taxon>Dendrobium</taxon>
    </lineage>
</organism>
<accession>A0AAV7FR98</accession>
<protein>
    <submittedName>
        <fullName evidence="1">Uncharacterized protein</fullName>
    </submittedName>
</protein>
<sequence>MVEKRYAVASPVHQEGDDKIHYGARTDQRFEPLQTHRLAQNGEVLDRTGSSRPQWSFALTTFRCFTHAALLDGCRIVGWSLAQSISLACLPSQICSGIFSCKVKMEIQKGLELFEHDVFWGVGIHYVKVGSHRGCT</sequence>
<reference evidence="1 2" key="1">
    <citation type="journal article" date="2021" name="Hortic Res">
        <title>Chromosome-scale assembly of the Dendrobium chrysotoxum genome enhances the understanding of orchid evolution.</title>
        <authorList>
            <person name="Zhang Y."/>
            <person name="Zhang G.Q."/>
            <person name="Zhang D."/>
            <person name="Liu X.D."/>
            <person name="Xu X.Y."/>
            <person name="Sun W.H."/>
            <person name="Yu X."/>
            <person name="Zhu X."/>
            <person name="Wang Z.W."/>
            <person name="Zhao X."/>
            <person name="Zhong W.Y."/>
            <person name="Chen H."/>
            <person name="Yin W.L."/>
            <person name="Huang T."/>
            <person name="Niu S.C."/>
            <person name="Liu Z.J."/>
        </authorList>
    </citation>
    <scope>NUCLEOTIDE SEQUENCE [LARGE SCALE GENOMIC DNA]</scope>
    <source>
        <strain evidence="1">Lindl</strain>
    </source>
</reference>
<gene>
    <name evidence="1" type="ORF">IEQ34_024698</name>
</gene>
<proteinExistence type="predicted"/>
<name>A0AAV7FR98_DENCH</name>
<keyword evidence="2" id="KW-1185">Reference proteome</keyword>
<dbReference type="AlphaFoldDB" id="A0AAV7FR98"/>
<evidence type="ECO:0000313" key="1">
    <source>
        <dbReference type="EMBL" id="KAH0446476.1"/>
    </source>
</evidence>